<proteinExistence type="predicted"/>
<accession>A0A6C0KDQ7</accession>
<sequence length="267" mass="30538">MRFTAAASTIQRWWRCFFTCPATAERTHPSNASVILHAGRLLRVNTAQLVRYLRSHSMNTGVFNVPLSDRSMRVLLMDFWSKHDGRHSRRLKRKCMSDDIASIHEGVRRRKLQSEDTLENASSSIVHDLLFTIRYVASLLRKLDDDDSVCMSSIIEAEWTGNGTLLFNMRRFRNLCYIYEDGEQNARRVVEKMMYEALVHESEVPSEHVVQLCNAILYTSTVLFESYAVFTDLPANASELIPAAVRCRPVLAKIYAGYAQAGLKPKE</sequence>
<reference evidence="1" key="1">
    <citation type="journal article" date="2020" name="Nature">
        <title>Giant virus diversity and host interactions through global metagenomics.</title>
        <authorList>
            <person name="Schulz F."/>
            <person name="Roux S."/>
            <person name="Paez-Espino D."/>
            <person name="Jungbluth S."/>
            <person name="Walsh D.A."/>
            <person name="Denef V.J."/>
            <person name="McMahon K.D."/>
            <person name="Konstantinidis K.T."/>
            <person name="Eloe-Fadrosh E.A."/>
            <person name="Kyrpides N.C."/>
            <person name="Woyke T."/>
        </authorList>
    </citation>
    <scope>NUCLEOTIDE SEQUENCE</scope>
    <source>
        <strain evidence="1">GVMAG-S-1103017-68</strain>
    </source>
</reference>
<evidence type="ECO:0000313" key="1">
    <source>
        <dbReference type="EMBL" id="QHU15321.1"/>
    </source>
</evidence>
<protein>
    <submittedName>
        <fullName evidence="1">Uncharacterized protein</fullName>
    </submittedName>
</protein>
<dbReference type="AlphaFoldDB" id="A0A6C0KDQ7"/>
<dbReference type="EMBL" id="MN740855">
    <property type="protein sequence ID" value="QHU15321.1"/>
    <property type="molecule type" value="Genomic_DNA"/>
</dbReference>
<name>A0A6C0KDQ7_9ZZZZ</name>
<organism evidence="1">
    <name type="scientific">viral metagenome</name>
    <dbReference type="NCBI Taxonomy" id="1070528"/>
    <lineage>
        <taxon>unclassified sequences</taxon>
        <taxon>metagenomes</taxon>
        <taxon>organismal metagenomes</taxon>
    </lineage>
</organism>